<keyword evidence="1" id="KW-0812">Transmembrane</keyword>
<feature type="transmembrane region" description="Helical" evidence="1">
    <location>
        <begin position="31"/>
        <end position="52"/>
    </location>
</feature>
<keyword evidence="3" id="KW-1185">Reference proteome</keyword>
<evidence type="ECO:0000256" key="1">
    <source>
        <dbReference type="SAM" id="Phobius"/>
    </source>
</evidence>
<dbReference type="EMBL" id="ML976204">
    <property type="protein sequence ID" value="KAF1936198.1"/>
    <property type="molecule type" value="Genomic_DNA"/>
</dbReference>
<keyword evidence="1" id="KW-0472">Membrane</keyword>
<organism evidence="2 3">
    <name type="scientific">Clathrospora elynae</name>
    <dbReference type="NCBI Taxonomy" id="706981"/>
    <lineage>
        <taxon>Eukaryota</taxon>
        <taxon>Fungi</taxon>
        <taxon>Dikarya</taxon>
        <taxon>Ascomycota</taxon>
        <taxon>Pezizomycotina</taxon>
        <taxon>Dothideomycetes</taxon>
        <taxon>Pleosporomycetidae</taxon>
        <taxon>Pleosporales</taxon>
        <taxon>Diademaceae</taxon>
        <taxon>Clathrospora</taxon>
    </lineage>
</organism>
<dbReference type="AlphaFoldDB" id="A0A6A5S9Q9"/>
<name>A0A6A5S9Q9_9PLEO</name>
<sequence>AKYAMRGNNYYSSLADKATEVVQLQKMVAFYVLRLLLIGSAPQIMLIAIMHLCQHGPVVWYAVVVGKMICQGRAAFRLVKTVVPEALISVHAFQMLSNVVRV</sequence>
<dbReference type="Proteomes" id="UP000800038">
    <property type="component" value="Unassembled WGS sequence"/>
</dbReference>
<evidence type="ECO:0000313" key="3">
    <source>
        <dbReference type="Proteomes" id="UP000800038"/>
    </source>
</evidence>
<proteinExistence type="predicted"/>
<gene>
    <name evidence="2" type="ORF">EJ02DRAFT_359667</name>
</gene>
<accession>A0A6A5S9Q9</accession>
<evidence type="ECO:0000313" key="2">
    <source>
        <dbReference type="EMBL" id="KAF1936198.1"/>
    </source>
</evidence>
<protein>
    <submittedName>
        <fullName evidence="2">Uncharacterized protein</fullName>
    </submittedName>
</protein>
<reference evidence="2" key="1">
    <citation type="journal article" date="2020" name="Stud. Mycol.">
        <title>101 Dothideomycetes genomes: a test case for predicting lifestyles and emergence of pathogens.</title>
        <authorList>
            <person name="Haridas S."/>
            <person name="Albert R."/>
            <person name="Binder M."/>
            <person name="Bloem J."/>
            <person name="Labutti K."/>
            <person name="Salamov A."/>
            <person name="Andreopoulos B."/>
            <person name="Baker S."/>
            <person name="Barry K."/>
            <person name="Bills G."/>
            <person name="Bluhm B."/>
            <person name="Cannon C."/>
            <person name="Castanera R."/>
            <person name="Culley D."/>
            <person name="Daum C."/>
            <person name="Ezra D."/>
            <person name="Gonzalez J."/>
            <person name="Henrissat B."/>
            <person name="Kuo A."/>
            <person name="Liang C."/>
            <person name="Lipzen A."/>
            <person name="Lutzoni F."/>
            <person name="Magnuson J."/>
            <person name="Mondo S."/>
            <person name="Nolan M."/>
            <person name="Ohm R."/>
            <person name="Pangilinan J."/>
            <person name="Park H.-J."/>
            <person name="Ramirez L."/>
            <person name="Alfaro M."/>
            <person name="Sun H."/>
            <person name="Tritt A."/>
            <person name="Yoshinaga Y."/>
            <person name="Zwiers L.-H."/>
            <person name="Turgeon B."/>
            <person name="Goodwin S."/>
            <person name="Spatafora J."/>
            <person name="Crous P."/>
            <person name="Grigoriev I."/>
        </authorList>
    </citation>
    <scope>NUCLEOTIDE SEQUENCE</scope>
    <source>
        <strain evidence="2">CBS 161.51</strain>
    </source>
</reference>
<keyword evidence="1" id="KW-1133">Transmembrane helix</keyword>
<feature type="non-terminal residue" evidence="2">
    <location>
        <position position="1"/>
    </location>
</feature>